<dbReference type="CDD" id="cd01756">
    <property type="entry name" value="PLAT_repeat"/>
    <property type="match status" value="6"/>
</dbReference>
<dbReference type="SMART" id="SM00537">
    <property type="entry name" value="DCX"/>
    <property type="match status" value="2"/>
</dbReference>
<protein>
    <submittedName>
        <fullName evidence="6 7">Oxygen-regulated protein 1 isoform X1</fullName>
    </submittedName>
</protein>
<name>A0ABM5GBK7_9SAUR</name>
<feature type="domain" description="PLAT" evidence="3">
    <location>
        <begin position="851"/>
        <end position="965"/>
    </location>
</feature>
<dbReference type="PANTHER" id="PTHR45901">
    <property type="entry name" value="PROTEIN CBG12474"/>
    <property type="match status" value="1"/>
</dbReference>
<dbReference type="CDD" id="cd17147">
    <property type="entry name" value="DCX2_RP1"/>
    <property type="match status" value="1"/>
</dbReference>
<dbReference type="InterPro" id="IPR036572">
    <property type="entry name" value="Doublecortin_dom_sf"/>
</dbReference>
<feature type="domain" description="PLAT" evidence="3">
    <location>
        <begin position="2019"/>
        <end position="2137"/>
    </location>
</feature>
<dbReference type="SUPFAM" id="SSF50353">
    <property type="entry name" value="Cytokine"/>
    <property type="match status" value="2"/>
</dbReference>
<evidence type="ECO:0000313" key="6">
    <source>
        <dbReference type="RefSeq" id="XP_072855026.1"/>
    </source>
</evidence>
<dbReference type="InterPro" id="IPR008996">
    <property type="entry name" value="IL1/FGF"/>
</dbReference>
<feature type="region of interest" description="Disordered" evidence="2">
    <location>
        <begin position="1"/>
        <end position="23"/>
    </location>
</feature>
<sequence>MSETPSTNYSVIQPHTSGSEQSLSVRPFNVTEPVVAKRVCFYKSGDPQFNGVKMVVNSRSFKSFDALLDNLSKRVPLPFGVRNITTPRGIHSISNLEDLEDGKSYICSQQRKVKPINLEMAKKKPLPWQNSRPISARRRAVQLAREGESSMFQKGSAVRSSTSKKLLVFKNGNVRIRRAVVLGKKNTQSFEAFLDHISELMQYPVVKLYTTDGRKVPSLQALVLCSGAVVAAGREPFRAGNYDPHRYSLPGKLPGVSNRVHPRTAVNSEGRKTMKWKVTVHTNDQPSAGTSSQVYITLYGDKSNSGAIFLYGEEKRVFERGNTDIFTIHTLDIGELYKIRVGHSNSGETPAWHCKEVQLQNLVTEEHFSFPVDRWLAQNQDDGIICQEVPVLHHGQPLLPVIMYEVHIVTGDLWNAGTEADVYIVVYGEKGDTGSRQLLKSKNPRMYLKGQTDVFSLEAVHLGKLRKIVIGHNGLGSGNGWFLEKIIVKDPITNVDYHFLCHRWLDQGEDDGKIVRELYGIDNYTLAMRQELEIKKTKMWAAEKWKFEKGNTLLFYNKVTHGFIRINQEGTVDALGNKKDKYGLFDVNMKKGKTYILKSHTMPHLALAVAHGTVTGMDYGDIHCELQVHVQPNRCVILESAQNAGQIVAFNFRGTVADDTTGYAKLTKEFVVHVKGVFHNSAIILLTTSYCQSLCLRSNGSCSGAGNQSEDSYWRIHKISSRVCMFESARHPRMYLRIKNGQCDGNGTGDVDCHFIVENNLESGSVSLESLQNRGIYVGLLPNGQTKPVVHTGESNILFYPQVVKFGREKPMGTSATAAQQKEVIGDSKQLEAETQNLVSHRQQDSPVSDNKWEVSVLTGDSKTQTNVTVWIYGDEGIAGPITLEKDNKEHLFLPRTEYAFQVDIKHIGKIYKIRIGHDGTGEQPELMLEEVILRHLKSGKTLSFPVNKWLSRSRGNGDTVCELPVVEKGRSLYPTVNYEVYVFTGHLEQAETDAPVYLCIYGERGDSGLRFLHKSDKAIKFQRGMADMFEIQAVSLGNLQKVLLSCKAYSTSQYWYCEKVIIREPEKNAEYIFICERWLPFISQGTLHSEIELFPEEMQINHQLKMQEDENGEDWKVTLVTGSFETAGTTATVSLYVYGENKVWGPLVLGSGNHQQFSPKSTDSFKINLKDVGELYKIRIGHDNSGPDPSWYLKEIRLQRMILPSEQEIRLPVNCWLSEDRDDGDIWQEIAIRRPGKAVLPLVLYEISVYTGSNPGAETKSNVYITLFGSRGDSGKRKLQTSKTNNVKFQRGQTDIFSMMAVSLGVLNKILISHDGNGPGSGWFLEKIVIRFHEGEDGENEVVFPCNRWLDEYQDDGKTERELIARKNRNASIPFTRGQWRVLVKTAEDSPDPQECKKTLVIYGSKGKSDDLLLSPQSLGHMCFRPGATDEFLIESEDVGDVYKVRVSCDDVPDFEGWHLKSFEMEELHTNQEVNFDSSCWFSLSREHRELVKEFPAVKENQKPLPVHKYVVSVHTGALWGAETFANLYITIYGERGDTGVRQLRHSSVAGEKFQRNKVDSFLVEAVSLSHLKKMVIGHDGEGYGAGIYLKMITIKKSEDSEEEWIFPCWNWLDTHLGICDTVCQIETIGKVTSCSKQLEIKKKPSGLWLMDIIGSDLNAEIDPIHLTFNFCGDKNQKTLTFQLSGKETQMKDKLTNIGSLYKIRVSGPYGQLKEPWHLVVLHMKHTGTNEEMWLNFDCWFKPNEEKCIELPAVCSNQDPLPVVEYSICIYTGDKKKADASGNAYLCIQGDRGDSGKRWLNKRGPVTFAKGKVDVFKIKAVHLGKLNQVLVGFKSLNKDDWFLEKIVIKEEIHPFTTYIFVHNNWISKYSKKDFTEVAVSLQEMTASSGPVKDFDAKSQGQWRVWLDCAHIPEKMPYVNAVIYGTNGKSLPQRVQNFKDEPFLLNVGDIGSITKVSFMLSSPDLNKGLLLYKLRMKDVDTKEELGFHPLNQWLFEEDGSGTVTELAAVRPDEAPLKEIIYLVSIHAGTLPASGTDADLFITIFGENGDSSKRRLRNSKSCEYFEKGQVNTFSVRAVDLGILSKVHVEHNQLGYGAGCYLDQITVQELEKNDGQYIFPCRQWLDSGVADGKIKRELQLLGKVRKERLAGNLHGTWDVTITTHGFSNNSVNPKLVLTVCDDKGMSASIVIPKGSFKRAEAYQASLELNKKFNMMCKVRLEAEDTGGETWHCREVKLQHRQSKEILQFPCLRDFSDAEGCTVVEFPVLIAGCSFLTVKEYVLFISTDSSPGSGTDSDVYVTLKGSMGDTGKRKLPKKGEDIFVKGKVDVFQIEAVDIGTPYELLVEKGKGSDWHLEKIVVKETNFIGQEILFAAQTWLRDRPDRKICASVTLNVTEIQERNTTASLLQRKQMKSEGSWKICFTECHEDPSEELKSSWDNISKLVMIFYGNNGKSEPVSLENKKGNEAEDKATYDVYFPFDLGMIYKVKLGIHHLGASISQLFHHCKVQNTTLDTFSLCINKTLPLLNGDRWIEFPVEWPLREPLSVLRYDVGVLSTDGLGIINSVHISVNLYGTNGDTEDRTLLLSSPSVSQPEGDNQSFTGQIDAVDLGELHKIAFLIGSKSSCKLGIKALHVKEAQKQEPVYIFDVNETFALDANEPEIRREILLSSVVKEDGPDDLVEHMVKVYTGDKRGAGTDANVHIILFGDKDTSPLIQLNKSLDHQNPFERGKEAAGFWNRWKSQTCLQMNYTPLIAAGGCLKMKVMGALWCSFTYNYVFCKCYPKVLPTLLQTELVYLYFLIVKAL</sequence>
<evidence type="ECO:0000313" key="5">
    <source>
        <dbReference type="Proteomes" id="UP001652642"/>
    </source>
</evidence>
<evidence type="ECO:0000259" key="4">
    <source>
        <dbReference type="PROSITE" id="PS50309"/>
    </source>
</evidence>
<accession>A0ABM5GBK7</accession>
<dbReference type="GeneID" id="110080238"/>
<organism evidence="5 6">
    <name type="scientific">Pogona vitticeps</name>
    <name type="common">central bearded dragon</name>
    <dbReference type="NCBI Taxonomy" id="103695"/>
    <lineage>
        <taxon>Eukaryota</taxon>
        <taxon>Metazoa</taxon>
        <taxon>Chordata</taxon>
        <taxon>Craniata</taxon>
        <taxon>Vertebrata</taxon>
        <taxon>Euteleostomi</taxon>
        <taxon>Lepidosauria</taxon>
        <taxon>Squamata</taxon>
        <taxon>Bifurcata</taxon>
        <taxon>Unidentata</taxon>
        <taxon>Episquamata</taxon>
        <taxon>Toxicofera</taxon>
        <taxon>Iguania</taxon>
        <taxon>Acrodonta</taxon>
        <taxon>Agamidae</taxon>
        <taxon>Amphibolurinae</taxon>
        <taxon>Pogona</taxon>
    </lineage>
</organism>
<dbReference type="SUPFAM" id="SSF89837">
    <property type="entry name" value="Doublecortin (DC)"/>
    <property type="match status" value="2"/>
</dbReference>
<feature type="domain" description="PLAT" evidence="3">
    <location>
        <begin position="1379"/>
        <end position="1497"/>
    </location>
</feature>
<dbReference type="InterPro" id="IPR001024">
    <property type="entry name" value="PLAT/LH2_dom"/>
</dbReference>
<dbReference type="InterPro" id="IPR052970">
    <property type="entry name" value="Inner_ear_hair_cell_LOXHD"/>
</dbReference>
<dbReference type="CDD" id="cd17145">
    <property type="entry name" value="DCX1_RP1"/>
    <property type="match status" value="1"/>
</dbReference>
<dbReference type="CDD" id="cd23312">
    <property type="entry name" value="beta-trefoil_FGF_RP1"/>
    <property type="match status" value="2"/>
</dbReference>
<reference evidence="6 7" key="1">
    <citation type="submission" date="2025-05" db="UniProtKB">
        <authorList>
            <consortium name="RefSeq"/>
        </authorList>
    </citation>
    <scope>IDENTIFICATION</scope>
</reference>
<dbReference type="PROSITE" id="PS50095">
    <property type="entry name" value="PLAT"/>
    <property type="match status" value="12"/>
</dbReference>
<evidence type="ECO:0000259" key="3">
    <source>
        <dbReference type="PROSITE" id="PS50095"/>
    </source>
</evidence>
<dbReference type="PANTHER" id="PTHR45901:SF7">
    <property type="entry name" value="OXYGEN-REGULATED PROTEIN 1"/>
    <property type="match status" value="1"/>
</dbReference>
<gene>
    <name evidence="6 7" type="primary">RP1</name>
</gene>
<feature type="domain" description="PLAT" evidence="3">
    <location>
        <begin position="2545"/>
        <end position="2664"/>
    </location>
</feature>
<proteinExistence type="predicted"/>
<comment type="caution">
    <text evidence="1">Lacks conserved residue(s) required for the propagation of feature annotation.</text>
</comment>
<keyword evidence="5" id="KW-1185">Reference proteome</keyword>
<dbReference type="RefSeq" id="XP_072855026.1">
    <property type="nucleotide sequence ID" value="XM_072998925.1"/>
</dbReference>
<feature type="domain" description="PLAT" evidence="3">
    <location>
        <begin position="2276"/>
        <end position="2390"/>
    </location>
</feature>
<feature type="domain" description="PLAT" evidence="3">
    <location>
        <begin position="402"/>
        <end position="519"/>
    </location>
</feature>
<evidence type="ECO:0000313" key="7">
    <source>
        <dbReference type="RefSeq" id="XP_072855027.1"/>
    </source>
</evidence>
<dbReference type="Gene3D" id="3.10.20.230">
    <property type="entry name" value="Doublecortin domain"/>
    <property type="match status" value="2"/>
</dbReference>
<dbReference type="InterPro" id="IPR036392">
    <property type="entry name" value="PLAT/LH2_dom_sf"/>
</dbReference>
<evidence type="ECO:0000256" key="2">
    <source>
        <dbReference type="SAM" id="MobiDB-lite"/>
    </source>
</evidence>
<dbReference type="PROSITE" id="PS50309">
    <property type="entry name" value="DC"/>
    <property type="match status" value="2"/>
</dbReference>
<feature type="domain" description="PLAT" evidence="3">
    <location>
        <begin position="1114"/>
        <end position="1232"/>
    </location>
</feature>
<dbReference type="Pfam" id="PF01477">
    <property type="entry name" value="PLAT"/>
    <property type="match status" value="11"/>
</dbReference>
<dbReference type="InterPro" id="IPR003533">
    <property type="entry name" value="Doublecortin_dom"/>
</dbReference>
<dbReference type="Gene3D" id="2.80.10.50">
    <property type="match status" value="2"/>
</dbReference>
<dbReference type="RefSeq" id="XP_072855027.1">
    <property type="nucleotide sequence ID" value="XM_072998926.1"/>
</dbReference>
<dbReference type="Pfam" id="PF03607">
    <property type="entry name" value="DCX"/>
    <property type="match status" value="2"/>
</dbReference>
<feature type="domain" description="PLAT" evidence="3">
    <location>
        <begin position="274"/>
        <end position="390"/>
    </location>
</feature>
<dbReference type="Proteomes" id="UP001652642">
    <property type="component" value="Chromosome 4"/>
</dbReference>
<dbReference type="SUPFAM" id="SSF49723">
    <property type="entry name" value="Lipase/lipooxygenase domain (PLAT/LH2 domain)"/>
    <property type="match status" value="14"/>
</dbReference>
<evidence type="ECO:0000256" key="1">
    <source>
        <dbReference type="PROSITE-ProRule" id="PRU00152"/>
    </source>
</evidence>
<feature type="domain" description="PLAT" evidence="3">
    <location>
        <begin position="1509"/>
        <end position="1628"/>
    </location>
</feature>
<feature type="domain" description="Doublecortin" evidence="4">
    <location>
        <begin position="164"/>
        <end position="243"/>
    </location>
</feature>
<dbReference type="Gene3D" id="2.40.180.10">
    <property type="entry name" value="Catalase core domain"/>
    <property type="match status" value="4"/>
</dbReference>
<dbReference type="Gene3D" id="2.60.60.20">
    <property type="entry name" value="PLAT/LH2 domain"/>
    <property type="match status" value="11"/>
</dbReference>
<feature type="domain" description="PLAT" evidence="3">
    <location>
        <begin position="1765"/>
        <end position="1881"/>
    </location>
</feature>
<dbReference type="SMART" id="SM00308">
    <property type="entry name" value="LH2"/>
    <property type="match status" value="7"/>
</dbReference>
<feature type="domain" description="Doublecortin" evidence="4">
    <location>
        <begin position="37"/>
        <end position="119"/>
    </location>
</feature>
<feature type="domain" description="PLAT" evidence="3">
    <location>
        <begin position="977"/>
        <end position="1094"/>
    </location>
</feature>
<feature type="domain" description="PLAT" evidence="3">
    <location>
        <begin position="1244"/>
        <end position="1365"/>
    </location>
</feature>